<evidence type="ECO:0000313" key="10">
    <source>
        <dbReference type="Proteomes" id="UP000265200"/>
    </source>
</evidence>
<dbReference type="InterPro" id="IPR028884">
    <property type="entry name" value="Trm82"/>
</dbReference>
<comment type="similarity">
    <text evidence="6">Belongs to the WD repeat TRM82 family.</text>
</comment>
<feature type="region of interest" description="Disordered" evidence="8">
    <location>
        <begin position="432"/>
        <end position="468"/>
    </location>
</feature>
<protein>
    <submittedName>
        <fullName evidence="9">WD repeat domain 4</fullName>
    </submittedName>
</protein>
<keyword evidence="4 6" id="KW-0677">Repeat</keyword>
<evidence type="ECO:0000256" key="8">
    <source>
        <dbReference type="SAM" id="MobiDB-lite"/>
    </source>
</evidence>
<dbReference type="HAMAP" id="MF_03056">
    <property type="entry name" value="TRM82"/>
    <property type="match status" value="1"/>
</dbReference>
<dbReference type="UniPathway" id="UPA00989"/>
<evidence type="ECO:0000256" key="3">
    <source>
        <dbReference type="ARBA" id="ARBA00022694"/>
    </source>
</evidence>
<evidence type="ECO:0000256" key="4">
    <source>
        <dbReference type="ARBA" id="ARBA00022737"/>
    </source>
</evidence>
<dbReference type="PROSITE" id="PS50082">
    <property type="entry name" value="WD_REPEATS_2"/>
    <property type="match status" value="1"/>
</dbReference>
<keyword evidence="2 6" id="KW-0853">WD repeat</keyword>
<reference key="1">
    <citation type="journal article" date="2007" name="Nature">
        <title>The medaka draft genome and insights into vertebrate genome evolution.</title>
        <authorList>
            <person name="Kasahara M."/>
            <person name="Naruse K."/>
            <person name="Sasaki S."/>
            <person name="Nakatani Y."/>
            <person name="Qu W."/>
            <person name="Ahsan B."/>
            <person name="Yamada T."/>
            <person name="Nagayasu Y."/>
            <person name="Doi K."/>
            <person name="Kasai Y."/>
            <person name="Jindo T."/>
            <person name="Kobayashi D."/>
            <person name="Shimada A."/>
            <person name="Toyoda A."/>
            <person name="Kuroki Y."/>
            <person name="Fujiyama A."/>
            <person name="Sasaki T."/>
            <person name="Shimizu A."/>
            <person name="Asakawa S."/>
            <person name="Shimizu N."/>
            <person name="Hashimoto S."/>
            <person name="Yang J."/>
            <person name="Lee Y."/>
            <person name="Matsushima K."/>
            <person name="Sugano S."/>
            <person name="Sakaizumi M."/>
            <person name="Narita T."/>
            <person name="Ohishi K."/>
            <person name="Haga S."/>
            <person name="Ohta F."/>
            <person name="Nomoto H."/>
            <person name="Nogata K."/>
            <person name="Morishita T."/>
            <person name="Endo T."/>
            <person name="Shin-I T."/>
            <person name="Takeda H."/>
            <person name="Morishita S."/>
            <person name="Kohara Y."/>
        </authorList>
    </citation>
    <scope>NUCLEOTIDE SEQUENCE [LARGE SCALE GENOMIC DNA]</scope>
    <source>
        <strain>Hd-rR</strain>
    </source>
</reference>
<comment type="function">
    <text evidence="6">Required for the formation of N(7)-methylguanine at position 46 (m7G46) in tRNA. In the complex, it is required to stabilize and induce conformational changes of the catalytic subunit.</text>
</comment>
<dbReference type="PANTHER" id="PTHR16288">
    <property type="entry name" value="WD40 REPEAT PROTEIN 4"/>
    <property type="match status" value="1"/>
</dbReference>
<dbReference type="Ensembl" id="ENSORLT00015009043.1">
    <property type="protein sequence ID" value="ENSORLP00015024016.1"/>
    <property type="gene ID" value="ENSORLG00015004330.1"/>
</dbReference>
<accession>A0A3P9IVT9</accession>
<comment type="pathway">
    <text evidence="6">tRNA modification; N(7)-methylguanine-tRNA biosynthesis.</text>
</comment>
<dbReference type="SMART" id="SM00320">
    <property type="entry name" value="WD40"/>
    <property type="match status" value="2"/>
</dbReference>
<feature type="repeat" description="WD" evidence="7">
    <location>
        <begin position="231"/>
        <end position="273"/>
    </location>
</feature>
<dbReference type="Pfam" id="PF00400">
    <property type="entry name" value="WD40"/>
    <property type="match status" value="2"/>
</dbReference>
<evidence type="ECO:0000256" key="6">
    <source>
        <dbReference type="HAMAP-Rule" id="MF_03056"/>
    </source>
</evidence>
<dbReference type="InterPro" id="IPR001680">
    <property type="entry name" value="WD40_rpt"/>
</dbReference>
<evidence type="ECO:0000256" key="2">
    <source>
        <dbReference type="ARBA" id="ARBA00022574"/>
    </source>
</evidence>
<sequence>MFGKVKHRQRVYFSARPLGQKTHEEETGGNVTSFIGDCARVCLSVHRRRGNMRTLGFCGDWLVTSCGTKLVAVHTKEDREAFVFDCSLAEKKPKQTKGDDTSEETGNDEVLAVATSASGKLLALTDDTKRLVLFGCEPSWRCISTRWVVRRCTALTFSRAEDELLLADKSGDVYSFSVVEAQRDGELKLGHLSMLLAVVISPDDRFIITADRDEKIRVSHRRSPYNIQAFCLGHRQFVSALHIPAGRPDWLLSGSGDGTVKLWEFESGRQLQSWELQQDASAAEQNQNQVHPAADQNAAVCSVTSSPDAHHVAILCERDSTRHLFCLDSDGGTGFGPPHMLSLPCSPLDVSFDQEGRLWVLMDSCEDPVQVLCCSQSGWQSLRGGSGGPELCRVMGGLKPHWSRSEASTRSFQHLFKVSYDNVTSYLQKKQQRLEEQLKRRAEQEEKSNKKSRGEESSPENPKEPENI</sequence>
<dbReference type="Gene3D" id="2.130.10.10">
    <property type="entry name" value="YVTN repeat-like/Quinoprotein amine dehydrogenase"/>
    <property type="match status" value="1"/>
</dbReference>
<dbReference type="InterPro" id="IPR015943">
    <property type="entry name" value="WD40/YVTN_repeat-like_dom_sf"/>
</dbReference>
<evidence type="ECO:0000256" key="7">
    <source>
        <dbReference type="PROSITE-ProRule" id="PRU00221"/>
    </source>
</evidence>
<reference evidence="9 10" key="2">
    <citation type="submission" date="2017-04" db="EMBL/GenBank/DDBJ databases">
        <title>CpG methylation of centromeres and impact of large insertions on vertebrate speciation.</title>
        <authorList>
            <person name="Ichikawa K."/>
            <person name="Yoshimura J."/>
            <person name="Morishita S."/>
        </authorList>
    </citation>
    <scope>NUCLEOTIDE SEQUENCE</scope>
    <source>
        <strain evidence="9 10">HSOK</strain>
    </source>
</reference>
<reference evidence="9" key="3">
    <citation type="submission" date="2025-08" db="UniProtKB">
        <authorList>
            <consortium name="Ensembl"/>
        </authorList>
    </citation>
    <scope>IDENTIFICATION</scope>
    <source>
        <strain evidence="9">HSOK</strain>
    </source>
</reference>
<dbReference type="InterPro" id="IPR036322">
    <property type="entry name" value="WD40_repeat_dom_sf"/>
</dbReference>
<dbReference type="GO" id="GO:0106004">
    <property type="term" value="P:tRNA (guanine-N7)-methylation"/>
    <property type="evidence" value="ECO:0007669"/>
    <property type="project" value="UniProtKB-UniRule"/>
</dbReference>
<comment type="subcellular location">
    <subcellularLocation>
        <location evidence="1 6">Nucleus</location>
    </subcellularLocation>
</comment>
<evidence type="ECO:0000256" key="1">
    <source>
        <dbReference type="ARBA" id="ARBA00004123"/>
    </source>
</evidence>
<dbReference type="Proteomes" id="UP000265200">
    <property type="component" value="Chromosome 21"/>
</dbReference>
<dbReference type="SUPFAM" id="SSF50978">
    <property type="entry name" value="WD40 repeat-like"/>
    <property type="match status" value="1"/>
</dbReference>
<evidence type="ECO:0000313" key="9">
    <source>
        <dbReference type="Ensembl" id="ENSORLP00015024016.1"/>
    </source>
</evidence>
<proteinExistence type="inferred from homology"/>
<evidence type="ECO:0000256" key="5">
    <source>
        <dbReference type="ARBA" id="ARBA00023242"/>
    </source>
</evidence>
<keyword evidence="5 6" id="KW-0539">Nucleus</keyword>
<dbReference type="PROSITE" id="PS00678">
    <property type="entry name" value="WD_REPEATS_1"/>
    <property type="match status" value="1"/>
</dbReference>
<keyword evidence="3 6" id="KW-0819">tRNA processing</keyword>
<name>A0A3P9IVT9_ORYLA</name>
<dbReference type="PANTHER" id="PTHR16288:SF0">
    <property type="entry name" value="TRNA (GUANINE-N(7)-)-METHYLTRANSFERASE NON-CATALYTIC SUBUNIT WDR4"/>
    <property type="match status" value="1"/>
</dbReference>
<dbReference type="InterPro" id="IPR019775">
    <property type="entry name" value="WD40_repeat_CS"/>
</dbReference>
<dbReference type="AlphaFoldDB" id="A0A3P9IVT9"/>
<reference evidence="9" key="4">
    <citation type="submission" date="2025-09" db="UniProtKB">
        <authorList>
            <consortium name="Ensembl"/>
        </authorList>
    </citation>
    <scope>IDENTIFICATION</scope>
    <source>
        <strain evidence="9">HSOK</strain>
    </source>
</reference>
<dbReference type="GO" id="GO:0005634">
    <property type="term" value="C:nucleus"/>
    <property type="evidence" value="ECO:0007669"/>
    <property type="project" value="UniProtKB-SubCell"/>
</dbReference>
<organism evidence="9 10">
    <name type="scientific">Oryzias latipes</name>
    <name type="common">Japanese rice fish</name>
    <name type="synonym">Japanese killifish</name>
    <dbReference type="NCBI Taxonomy" id="8090"/>
    <lineage>
        <taxon>Eukaryota</taxon>
        <taxon>Metazoa</taxon>
        <taxon>Chordata</taxon>
        <taxon>Craniata</taxon>
        <taxon>Vertebrata</taxon>
        <taxon>Euteleostomi</taxon>
        <taxon>Actinopterygii</taxon>
        <taxon>Neopterygii</taxon>
        <taxon>Teleostei</taxon>
        <taxon>Neoteleostei</taxon>
        <taxon>Acanthomorphata</taxon>
        <taxon>Ovalentaria</taxon>
        <taxon>Atherinomorphae</taxon>
        <taxon>Beloniformes</taxon>
        <taxon>Adrianichthyidae</taxon>
        <taxon>Oryziinae</taxon>
        <taxon>Oryzias</taxon>
    </lineage>
</organism>